<feature type="domain" description="PKD" evidence="2">
    <location>
        <begin position="324"/>
        <end position="357"/>
    </location>
</feature>
<feature type="domain" description="PKD" evidence="2">
    <location>
        <begin position="489"/>
        <end position="526"/>
    </location>
</feature>
<dbReference type="InterPro" id="IPR026341">
    <property type="entry name" value="T9SS_type_B"/>
</dbReference>
<keyword evidence="4" id="KW-1185">Reference proteome</keyword>
<dbReference type="InterPro" id="IPR022409">
    <property type="entry name" value="PKD/Chitinase_dom"/>
</dbReference>
<dbReference type="OrthoDB" id="1491481at2"/>
<feature type="domain" description="PKD" evidence="2">
    <location>
        <begin position="405"/>
        <end position="446"/>
    </location>
</feature>
<dbReference type="NCBIfam" id="TIGR04131">
    <property type="entry name" value="Bac_Flav_CTERM"/>
    <property type="match status" value="1"/>
</dbReference>
<dbReference type="InterPro" id="IPR035986">
    <property type="entry name" value="PKD_dom_sf"/>
</dbReference>
<feature type="chain" id="PRO_5017711121" evidence="1">
    <location>
        <begin position="19"/>
        <end position="720"/>
    </location>
</feature>
<dbReference type="Pfam" id="PF18911">
    <property type="entry name" value="PKD_4"/>
    <property type="match status" value="1"/>
</dbReference>
<dbReference type="Pfam" id="PF13585">
    <property type="entry name" value="CHU_C"/>
    <property type="match status" value="1"/>
</dbReference>
<accession>A0A3E1F1Y4</accession>
<dbReference type="InterPro" id="IPR013783">
    <property type="entry name" value="Ig-like_fold"/>
</dbReference>
<sequence>MKHLLAIILMFFSFQIMASHIVGGEISYECLGNDQYKITIKVYRDCNSNGAGFDIPLYLGVFEKGTNNRISTEAVPFTGSINLPVEFSNPCVTPPDDICVQGAEYTHVITLPPNQNGYIVTYERCCRGPGIINLMNPDSEGLTLLAEIPGTASGITCNSSPSFDNYPPLLLCNNDDLIFDHSATDPDGDILVYELCTPYHGGSNANPAPNPPNYPPPNYVVWENGFNETIPFGVNGPITIDPNTGLMVASPDLVGKFVVGVCVSEYRNGNLISTTKRDFLFTVFNCDISAAAEIVPQDELPSFNSFCDGLTINFENNSYGGTNYLWDFGVPTDPNATSTQFEPSYTFPSEGTYQVTLYMNPGWPCSDSSVQDFNVYESLNVNFEPPEDQCIDGNSFDFEGEGDYGNGASFLWEFGPNANPEIDSTEDVSGVTFNAPGVYPINYTVTWNTCEESFEDSITVHVQPIVDFDFESGLFCAPAEVQFLDESVTTSPMEYTWTFGDGASSILANPIHTYEHAGVYDVSLEIITLDGCIDTLKLEKPMYIKVYPPPIADFSVTPEVTNVFETEVFLSDHSIDSEEHFYQLNDEVDTTQRNLSFQFIEGGYHYPYQVVTNEFGCKDTAIRTIFVEPQTTFYVPTAFTPDNDDYNEVFLPIIYDVTDYQFEIYDRWGSKIFETTNTKEGWNGRVNGKIAKDGVYIWRIKYRNHREIFHEHQGHFSLLK</sequence>
<evidence type="ECO:0000313" key="3">
    <source>
        <dbReference type="EMBL" id="RFC55841.1"/>
    </source>
</evidence>
<comment type="caution">
    <text evidence="3">The sequence shown here is derived from an EMBL/GenBank/DDBJ whole genome shotgun (WGS) entry which is preliminary data.</text>
</comment>
<protein>
    <submittedName>
        <fullName evidence="3">PKD domain-containing protein</fullName>
    </submittedName>
</protein>
<dbReference type="AlphaFoldDB" id="A0A3E1F1Y4"/>
<evidence type="ECO:0000259" key="2">
    <source>
        <dbReference type="PROSITE" id="PS50093"/>
    </source>
</evidence>
<dbReference type="SUPFAM" id="SSF49299">
    <property type="entry name" value="PKD domain"/>
    <property type="match status" value="3"/>
</dbReference>
<dbReference type="CDD" id="cd00146">
    <property type="entry name" value="PKD"/>
    <property type="match status" value="2"/>
</dbReference>
<evidence type="ECO:0000256" key="1">
    <source>
        <dbReference type="SAM" id="SignalP"/>
    </source>
</evidence>
<proteinExistence type="predicted"/>
<name>A0A3E1F1Y4_9FLAO</name>
<dbReference type="RefSeq" id="WP_116879676.1">
    <property type="nucleotide sequence ID" value="NZ_QURB01000001.1"/>
</dbReference>
<evidence type="ECO:0000313" key="4">
    <source>
        <dbReference type="Proteomes" id="UP000257127"/>
    </source>
</evidence>
<gene>
    <name evidence="3" type="ORF">DXU93_02575</name>
</gene>
<reference evidence="3 4" key="1">
    <citation type="submission" date="2018-08" db="EMBL/GenBank/DDBJ databases">
        <title>The draft genome squence of Brumimicrobium sp. N62.</title>
        <authorList>
            <person name="Du Z.-J."/>
            <person name="Luo H.-R."/>
        </authorList>
    </citation>
    <scope>NUCLEOTIDE SEQUENCE [LARGE SCALE GENOMIC DNA]</scope>
    <source>
        <strain evidence="3 4">N62</strain>
    </source>
</reference>
<dbReference type="Gene3D" id="2.60.40.10">
    <property type="entry name" value="Immunoglobulins"/>
    <property type="match status" value="4"/>
</dbReference>
<dbReference type="SMART" id="SM00089">
    <property type="entry name" value="PKD"/>
    <property type="match status" value="3"/>
</dbReference>
<dbReference type="Proteomes" id="UP000257127">
    <property type="component" value="Unassembled WGS sequence"/>
</dbReference>
<keyword evidence="1" id="KW-0732">Signal</keyword>
<dbReference type="PROSITE" id="PS50093">
    <property type="entry name" value="PKD"/>
    <property type="match status" value="3"/>
</dbReference>
<dbReference type="EMBL" id="QURB01000001">
    <property type="protein sequence ID" value="RFC55841.1"/>
    <property type="molecule type" value="Genomic_DNA"/>
</dbReference>
<organism evidence="3 4">
    <name type="scientific">Brumimicrobium aurantiacum</name>
    <dbReference type="NCBI Taxonomy" id="1737063"/>
    <lineage>
        <taxon>Bacteria</taxon>
        <taxon>Pseudomonadati</taxon>
        <taxon>Bacteroidota</taxon>
        <taxon>Flavobacteriia</taxon>
        <taxon>Flavobacteriales</taxon>
        <taxon>Crocinitomicaceae</taxon>
        <taxon>Brumimicrobium</taxon>
    </lineage>
</organism>
<dbReference type="InterPro" id="IPR000601">
    <property type="entry name" value="PKD_dom"/>
</dbReference>
<feature type="signal peptide" evidence="1">
    <location>
        <begin position="1"/>
        <end position="18"/>
    </location>
</feature>